<accession>A0AAD5WRR0</accession>
<feature type="compositionally biased region" description="Basic and acidic residues" evidence="1">
    <location>
        <begin position="15"/>
        <end position="25"/>
    </location>
</feature>
<comment type="caution">
    <text evidence="2">The sequence shown here is derived from an EMBL/GenBank/DDBJ whole genome shotgun (WGS) entry which is preliminary data.</text>
</comment>
<dbReference type="EMBL" id="JAKWBI020000124">
    <property type="protein sequence ID" value="KAJ2902110.1"/>
    <property type="molecule type" value="Genomic_DNA"/>
</dbReference>
<name>A0AAD5WRR0_9PEZI</name>
<feature type="region of interest" description="Disordered" evidence="1">
    <location>
        <begin position="193"/>
        <end position="212"/>
    </location>
</feature>
<gene>
    <name evidence="2" type="ORF">MKZ38_001019</name>
</gene>
<keyword evidence="3" id="KW-1185">Reference proteome</keyword>
<organism evidence="2 3">
    <name type="scientific">Zalerion maritima</name>
    <dbReference type="NCBI Taxonomy" id="339359"/>
    <lineage>
        <taxon>Eukaryota</taxon>
        <taxon>Fungi</taxon>
        <taxon>Dikarya</taxon>
        <taxon>Ascomycota</taxon>
        <taxon>Pezizomycotina</taxon>
        <taxon>Sordariomycetes</taxon>
        <taxon>Lulworthiomycetidae</taxon>
        <taxon>Lulworthiales</taxon>
        <taxon>Lulworthiaceae</taxon>
        <taxon>Zalerion</taxon>
    </lineage>
</organism>
<feature type="compositionally biased region" description="Basic residues" evidence="1">
    <location>
        <begin position="199"/>
        <end position="208"/>
    </location>
</feature>
<sequence>MISETAEPGTVIYDSGERQKIHGGNDVESVSNESQGVSATGVRNLLEDDDKSVPPTDSSNRPPSTLGPIQEADMTTTKQTGDEARLTTKPLPGRNGKTGTTPLHADFERNLKAAVAQDTKPKPKPKAKGRGDGKGGKASSLYSAFSISVKSQKSASSVITFSSQVSNRDPDPVGMVLGTMGGWLGEGLGVVEKSEKGSGKGKVKKKKKDERNEKEEIVWMFIHAATALKMDVELYAGILGEEKGGDEREEEVHTAPIG</sequence>
<dbReference type="AlphaFoldDB" id="A0AAD5WRR0"/>
<feature type="compositionally biased region" description="Polar residues" evidence="1">
    <location>
        <begin position="28"/>
        <end position="38"/>
    </location>
</feature>
<protein>
    <submittedName>
        <fullName evidence="2">Uncharacterized protein</fullName>
    </submittedName>
</protein>
<dbReference type="Proteomes" id="UP001201980">
    <property type="component" value="Unassembled WGS sequence"/>
</dbReference>
<reference evidence="2" key="1">
    <citation type="submission" date="2022-07" db="EMBL/GenBank/DDBJ databases">
        <title>Draft genome sequence of Zalerion maritima ATCC 34329, a (micro)plastics degrading marine fungus.</title>
        <authorList>
            <person name="Paco A."/>
            <person name="Goncalves M.F.M."/>
            <person name="Rocha-Santos T.A.P."/>
            <person name="Alves A."/>
        </authorList>
    </citation>
    <scope>NUCLEOTIDE SEQUENCE</scope>
    <source>
        <strain evidence="2">ATCC 34329</strain>
    </source>
</reference>
<proteinExistence type="predicted"/>
<evidence type="ECO:0000313" key="3">
    <source>
        <dbReference type="Proteomes" id="UP001201980"/>
    </source>
</evidence>
<evidence type="ECO:0000256" key="1">
    <source>
        <dbReference type="SAM" id="MobiDB-lite"/>
    </source>
</evidence>
<feature type="region of interest" description="Disordered" evidence="1">
    <location>
        <begin position="1"/>
        <end position="137"/>
    </location>
</feature>
<evidence type="ECO:0000313" key="2">
    <source>
        <dbReference type="EMBL" id="KAJ2902110.1"/>
    </source>
</evidence>